<organism evidence="2 3">
    <name type="scientific">Amanita muscaria (strain Koide BX008)</name>
    <dbReference type="NCBI Taxonomy" id="946122"/>
    <lineage>
        <taxon>Eukaryota</taxon>
        <taxon>Fungi</taxon>
        <taxon>Dikarya</taxon>
        <taxon>Basidiomycota</taxon>
        <taxon>Agaricomycotina</taxon>
        <taxon>Agaricomycetes</taxon>
        <taxon>Agaricomycetidae</taxon>
        <taxon>Agaricales</taxon>
        <taxon>Pluteineae</taxon>
        <taxon>Amanitaceae</taxon>
        <taxon>Amanita</taxon>
    </lineage>
</organism>
<feature type="region of interest" description="Disordered" evidence="1">
    <location>
        <begin position="85"/>
        <end position="205"/>
    </location>
</feature>
<evidence type="ECO:0000313" key="3">
    <source>
        <dbReference type="Proteomes" id="UP000054549"/>
    </source>
</evidence>
<dbReference type="AlphaFoldDB" id="A0A0C2W7T2"/>
<keyword evidence="3" id="KW-1185">Reference proteome</keyword>
<feature type="compositionally biased region" description="Low complexity" evidence="1">
    <location>
        <begin position="85"/>
        <end position="131"/>
    </location>
</feature>
<name>A0A0C2W7T2_AMAMK</name>
<dbReference type="HOGENOM" id="CLU_1389887_0_0_1"/>
<evidence type="ECO:0000313" key="2">
    <source>
        <dbReference type="EMBL" id="KIL57212.1"/>
    </source>
</evidence>
<protein>
    <submittedName>
        <fullName evidence="2">Uncharacterized protein</fullName>
    </submittedName>
</protein>
<feature type="compositionally biased region" description="Basic and acidic residues" evidence="1">
    <location>
        <begin position="185"/>
        <end position="205"/>
    </location>
</feature>
<dbReference type="Proteomes" id="UP000054549">
    <property type="component" value="Unassembled WGS sequence"/>
</dbReference>
<evidence type="ECO:0000256" key="1">
    <source>
        <dbReference type="SAM" id="MobiDB-lite"/>
    </source>
</evidence>
<dbReference type="EMBL" id="KN818378">
    <property type="protein sequence ID" value="KIL57212.1"/>
    <property type="molecule type" value="Genomic_DNA"/>
</dbReference>
<gene>
    <name evidence="2" type="ORF">M378DRAFT_172032</name>
</gene>
<proteinExistence type="predicted"/>
<accession>A0A0C2W7T2</accession>
<dbReference type="InParanoid" id="A0A0C2W7T2"/>
<sequence>MIVRELCAYSNQLNQTCQASAHVSRFTKQTWYTKLYCKPFDASGISKATAATLAQAPITANAPQAPLTALATAVSQAPPTALATAAASQARPAGLAQVPPTAAASQAPPATASDQAQSHPTTPTTTASQAPPTAPPQAPFTAVANKQPKRQSKDTYSTDDPMSTFEGDLTPQSSPAPKCAKRSGKTADKEENPKSAKEPKASIRK</sequence>
<reference evidence="2 3" key="1">
    <citation type="submission" date="2014-04" db="EMBL/GenBank/DDBJ databases">
        <title>Evolutionary Origins and Diversification of the Mycorrhizal Mutualists.</title>
        <authorList>
            <consortium name="DOE Joint Genome Institute"/>
            <consortium name="Mycorrhizal Genomics Consortium"/>
            <person name="Kohler A."/>
            <person name="Kuo A."/>
            <person name="Nagy L.G."/>
            <person name="Floudas D."/>
            <person name="Copeland A."/>
            <person name="Barry K.W."/>
            <person name="Cichocki N."/>
            <person name="Veneault-Fourrey C."/>
            <person name="LaButti K."/>
            <person name="Lindquist E.A."/>
            <person name="Lipzen A."/>
            <person name="Lundell T."/>
            <person name="Morin E."/>
            <person name="Murat C."/>
            <person name="Riley R."/>
            <person name="Ohm R."/>
            <person name="Sun H."/>
            <person name="Tunlid A."/>
            <person name="Henrissat B."/>
            <person name="Grigoriev I.V."/>
            <person name="Hibbett D.S."/>
            <person name="Martin F."/>
        </authorList>
    </citation>
    <scope>NUCLEOTIDE SEQUENCE [LARGE SCALE GENOMIC DNA]</scope>
    <source>
        <strain evidence="2 3">Koide BX008</strain>
    </source>
</reference>